<evidence type="ECO:0000256" key="1">
    <source>
        <dbReference type="ARBA" id="ARBA00004141"/>
    </source>
</evidence>
<proteinExistence type="predicted"/>
<dbReference type="InterPro" id="IPR002657">
    <property type="entry name" value="BilAc:Na_symport/Acr3"/>
</dbReference>
<dbReference type="OrthoDB" id="9806785at2"/>
<dbReference type="GO" id="GO:0016020">
    <property type="term" value="C:membrane"/>
    <property type="evidence" value="ECO:0007669"/>
    <property type="project" value="UniProtKB-SubCell"/>
</dbReference>
<feature type="transmembrane region" description="Helical" evidence="5">
    <location>
        <begin position="47"/>
        <end position="69"/>
    </location>
</feature>
<dbReference type="PANTHER" id="PTHR10361">
    <property type="entry name" value="SODIUM-BILE ACID COTRANSPORTER"/>
    <property type="match status" value="1"/>
</dbReference>
<name>A0A3N5Y3Q1_9ALTE</name>
<dbReference type="Pfam" id="PF01758">
    <property type="entry name" value="SBF"/>
    <property type="match status" value="1"/>
</dbReference>
<keyword evidence="7" id="KW-1185">Reference proteome</keyword>
<accession>A0A3N5Y3Q1</accession>
<dbReference type="EMBL" id="RPOK01000001">
    <property type="protein sequence ID" value="RPJ68697.1"/>
    <property type="molecule type" value="Genomic_DNA"/>
</dbReference>
<dbReference type="RefSeq" id="WP_124026698.1">
    <property type="nucleotide sequence ID" value="NZ_JBHRSN010000005.1"/>
</dbReference>
<evidence type="ECO:0000313" key="6">
    <source>
        <dbReference type="EMBL" id="RPJ68697.1"/>
    </source>
</evidence>
<evidence type="ECO:0000313" key="7">
    <source>
        <dbReference type="Proteomes" id="UP000275281"/>
    </source>
</evidence>
<dbReference type="PANTHER" id="PTHR10361:SF24">
    <property type="entry name" value="P3 PROTEIN"/>
    <property type="match status" value="1"/>
</dbReference>
<dbReference type="Gene3D" id="1.20.1530.20">
    <property type="match status" value="1"/>
</dbReference>
<feature type="transmembrane region" description="Helical" evidence="5">
    <location>
        <begin position="141"/>
        <end position="162"/>
    </location>
</feature>
<feature type="transmembrane region" description="Helical" evidence="5">
    <location>
        <begin position="75"/>
        <end position="94"/>
    </location>
</feature>
<dbReference type="AlphaFoldDB" id="A0A3N5Y3Q1"/>
<feature type="transmembrane region" description="Helical" evidence="5">
    <location>
        <begin position="275"/>
        <end position="297"/>
    </location>
</feature>
<organism evidence="6 7">
    <name type="scientific">Alteromonas sediminis</name>
    <dbReference type="NCBI Taxonomy" id="2259342"/>
    <lineage>
        <taxon>Bacteria</taxon>
        <taxon>Pseudomonadati</taxon>
        <taxon>Pseudomonadota</taxon>
        <taxon>Gammaproteobacteria</taxon>
        <taxon>Alteromonadales</taxon>
        <taxon>Alteromonadaceae</taxon>
        <taxon>Alteromonas/Salinimonas group</taxon>
        <taxon>Alteromonas</taxon>
    </lineage>
</organism>
<reference evidence="6 7" key="1">
    <citation type="submission" date="2018-11" db="EMBL/GenBank/DDBJ databases">
        <authorList>
            <person name="Ye M.-Q."/>
            <person name="Du Z.-J."/>
        </authorList>
    </citation>
    <scope>NUCLEOTIDE SEQUENCE [LARGE SCALE GENOMIC DNA]</scope>
    <source>
        <strain evidence="6 7">U0105</strain>
    </source>
</reference>
<comment type="caution">
    <text evidence="6">The sequence shown here is derived from an EMBL/GenBank/DDBJ whole genome shotgun (WGS) entry which is preliminary data.</text>
</comment>
<feature type="transmembrane region" description="Helical" evidence="5">
    <location>
        <begin position="14"/>
        <end position="35"/>
    </location>
</feature>
<gene>
    <name evidence="6" type="ORF">DRW07_04695</name>
</gene>
<feature type="transmembrane region" description="Helical" evidence="5">
    <location>
        <begin position="207"/>
        <end position="227"/>
    </location>
</feature>
<evidence type="ECO:0000256" key="2">
    <source>
        <dbReference type="ARBA" id="ARBA00022692"/>
    </source>
</evidence>
<evidence type="ECO:0000256" key="4">
    <source>
        <dbReference type="ARBA" id="ARBA00023136"/>
    </source>
</evidence>
<feature type="transmembrane region" description="Helical" evidence="5">
    <location>
        <begin position="174"/>
        <end position="195"/>
    </location>
</feature>
<dbReference type="Proteomes" id="UP000275281">
    <property type="component" value="Unassembled WGS sequence"/>
</dbReference>
<sequence length="299" mass="31538">MLDSFVRFYLENEYSFAATQLALAMLGMGATLRVADFVRVVRFPFSFFTGMGVQIVGVFLVVLLLMNVLDLATGLVIGLALCAAVPGGTTSNIFTHLARGNTALSVTLTTVCSIACLVTAPVILGLLLVSDLPDDFSMPAATIATDIVVNLLVPLALGMLILKHLPKVAGPVSVWSIRVSLLIIVGIVVGAAGAGRLDLAAFGMGNFAIIVAFIMGLLVMSTLVPILCKREGKDVMAITMEVTVRNINLGLLIHVALFAGGNYPEQVANQALLAMLLYGALQMLLCIPVIIVGRFCFKA</sequence>
<keyword evidence="2 5" id="KW-0812">Transmembrane</keyword>
<evidence type="ECO:0000256" key="3">
    <source>
        <dbReference type="ARBA" id="ARBA00022989"/>
    </source>
</evidence>
<dbReference type="InterPro" id="IPR004710">
    <property type="entry name" value="Bilac:Na_transpt"/>
</dbReference>
<protein>
    <submittedName>
        <fullName evidence="6">Bile acid:sodium symporter family protein</fullName>
    </submittedName>
</protein>
<evidence type="ECO:0000256" key="5">
    <source>
        <dbReference type="SAM" id="Phobius"/>
    </source>
</evidence>
<keyword evidence="4 5" id="KW-0472">Membrane</keyword>
<keyword evidence="3 5" id="KW-1133">Transmembrane helix</keyword>
<feature type="transmembrane region" description="Helical" evidence="5">
    <location>
        <begin position="247"/>
        <end position="263"/>
    </location>
</feature>
<dbReference type="InterPro" id="IPR038770">
    <property type="entry name" value="Na+/solute_symporter_sf"/>
</dbReference>
<feature type="transmembrane region" description="Helical" evidence="5">
    <location>
        <begin position="106"/>
        <end position="129"/>
    </location>
</feature>
<comment type="subcellular location">
    <subcellularLocation>
        <location evidence="1">Membrane</location>
        <topology evidence="1">Multi-pass membrane protein</topology>
    </subcellularLocation>
</comment>